<evidence type="ECO:0000256" key="2">
    <source>
        <dbReference type="ARBA" id="ARBA00009677"/>
    </source>
</evidence>
<dbReference type="EMBL" id="JMIB01000004">
    <property type="protein sequence ID" value="KDM93030.1"/>
    <property type="molecule type" value="Genomic_DNA"/>
</dbReference>
<dbReference type="GO" id="GO:0071978">
    <property type="term" value="P:bacterial-type flagellum-dependent swarming motility"/>
    <property type="evidence" value="ECO:0007669"/>
    <property type="project" value="TreeGrafter"/>
</dbReference>
<accession>A0A066RRF0</accession>
<dbReference type="NCBIfam" id="TIGR01396">
    <property type="entry name" value="FlgB"/>
    <property type="match status" value="1"/>
</dbReference>
<dbReference type="GO" id="GO:0030694">
    <property type="term" value="C:bacterial-type flagellum basal body, rod"/>
    <property type="evidence" value="ECO:0007669"/>
    <property type="project" value="InterPro"/>
</dbReference>
<dbReference type="STRING" id="1654360.EA58_02260"/>
<name>A0A066RRF0_9GAMM</name>
<evidence type="ECO:0000256" key="5">
    <source>
        <dbReference type="ARBA" id="ARBA00024934"/>
    </source>
</evidence>
<dbReference type="RefSeq" id="WP_036748429.1">
    <property type="nucleotide sequence ID" value="NZ_JAGSGC010000002.1"/>
</dbReference>
<dbReference type="PANTHER" id="PTHR30435:SF12">
    <property type="entry name" value="FLAGELLAR BASAL BODY ROD PROTEIN FLGB"/>
    <property type="match status" value="1"/>
</dbReference>
<dbReference type="Pfam" id="PF00460">
    <property type="entry name" value="Flg_bb_rod"/>
    <property type="match status" value="1"/>
</dbReference>
<dbReference type="PROSITE" id="PS00588">
    <property type="entry name" value="FLAGELLA_BB_ROD"/>
    <property type="match status" value="1"/>
</dbReference>
<gene>
    <name evidence="8" type="primary">flgB</name>
    <name evidence="8" type="ORF">EA58_02260</name>
</gene>
<evidence type="ECO:0000256" key="4">
    <source>
        <dbReference type="ARBA" id="ARBA00023143"/>
    </source>
</evidence>
<feature type="domain" description="Flagellar basal body rod protein N-terminal" evidence="7">
    <location>
        <begin position="22"/>
        <end position="39"/>
    </location>
</feature>
<comment type="subunit">
    <text evidence="6">The basal body constitutes a major portion of the flagellar organelle and consists of a number of rings mounted on a central rod.</text>
</comment>
<evidence type="ECO:0000313" key="9">
    <source>
        <dbReference type="Proteomes" id="UP000027192"/>
    </source>
</evidence>
<reference evidence="8 9" key="1">
    <citation type="submission" date="2014-04" db="EMBL/GenBank/DDBJ databases">
        <title>Draft genome sequence of Photobacterium halotolerans S2753: a solonamide, ngercheumicin and holomycin producer.</title>
        <authorList>
            <person name="Machado H.R."/>
            <person name="Gram L."/>
        </authorList>
    </citation>
    <scope>NUCLEOTIDE SEQUENCE [LARGE SCALE GENOMIC DNA]</scope>
    <source>
        <strain evidence="8 9">S2753</strain>
    </source>
</reference>
<comment type="subcellular location">
    <subcellularLocation>
        <location evidence="1 6">Bacterial flagellum basal body</location>
    </subcellularLocation>
</comment>
<keyword evidence="8" id="KW-0966">Cell projection</keyword>
<dbReference type="PANTHER" id="PTHR30435">
    <property type="entry name" value="FLAGELLAR PROTEIN"/>
    <property type="match status" value="1"/>
</dbReference>
<comment type="similarity">
    <text evidence="2 6">Belongs to the flagella basal body rod proteins family.</text>
</comment>
<comment type="function">
    <text evidence="5 6">Structural component of flagellum, the bacterial motility apparatus. Part of the rod structure of flagellar basal body.</text>
</comment>
<dbReference type="OrthoDB" id="9788334at2"/>
<evidence type="ECO:0000313" key="8">
    <source>
        <dbReference type="EMBL" id="KDM93030.1"/>
    </source>
</evidence>
<evidence type="ECO:0000256" key="6">
    <source>
        <dbReference type="PIRNR" id="PIRNR002889"/>
    </source>
</evidence>
<keyword evidence="8" id="KW-0282">Flagellum</keyword>
<keyword evidence="9" id="KW-1185">Reference proteome</keyword>
<dbReference type="AlphaFoldDB" id="A0A066RRF0"/>
<evidence type="ECO:0000256" key="3">
    <source>
        <dbReference type="ARBA" id="ARBA00014376"/>
    </source>
</evidence>
<evidence type="ECO:0000259" key="7">
    <source>
        <dbReference type="Pfam" id="PF00460"/>
    </source>
</evidence>
<dbReference type="InterPro" id="IPR006300">
    <property type="entry name" value="FlgB"/>
</dbReference>
<dbReference type="PIRSF" id="PIRSF002889">
    <property type="entry name" value="Rod_FlgB"/>
    <property type="match status" value="1"/>
</dbReference>
<dbReference type="InterPro" id="IPR019776">
    <property type="entry name" value="Flagellar_basal_body_rod_CS"/>
</dbReference>
<proteinExistence type="inferred from homology"/>
<dbReference type="Proteomes" id="UP000027192">
    <property type="component" value="Unassembled WGS sequence"/>
</dbReference>
<evidence type="ECO:0000256" key="1">
    <source>
        <dbReference type="ARBA" id="ARBA00004117"/>
    </source>
</evidence>
<protein>
    <recommendedName>
        <fullName evidence="3 6">Flagellar basal body rod protein FlgB</fullName>
    </recommendedName>
</protein>
<organism evidence="8 9">
    <name type="scientific">Photobacterium galatheae</name>
    <dbReference type="NCBI Taxonomy" id="1654360"/>
    <lineage>
        <taxon>Bacteria</taxon>
        <taxon>Pseudomonadati</taxon>
        <taxon>Pseudomonadota</taxon>
        <taxon>Gammaproteobacteria</taxon>
        <taxon>Vibrionales</taxon>
        <taxon>Vibrionaceae</taxon>
        <taxon>Photobacterium</taxon>
    </lineage>
</organism>
<keyword evidence="4 6" id="KW-0975">Bacterial flagellum</keyword>
<sequence length="131" mass="14250">MAISFDKALGVHQYTVGVRGKRAETLASNIANANTPGYKAKDLDFQRALNAATSEAKIGLSRTNQRHIAASTTVMGEQKYRIPNQPDTGDGNTVDAQVEQNLFMQNALEYQASLDFLGSKFKNLSKALKGE</sequence>
<comment type="caution">
    <text evidence="8">The sequence shown here is derived from an EMBL/GenBank/DDBJ whole genome shotgun (WGS) entry which is preliminary data.</text>
</comment>
<keyword evidence="8" id="KW-0969">Cilium</keyword>
<dbReference type="InterPro" id="IPR001444">
    <property type="entry name" value="Flag_bb_rod_N"/>
</dbReference>